<name>Q74NF8_NANEQ</name>
<dbReference type="EnsemblBacteria" id="AAR39099">
    <property type="protein sequence ID" value="AAR39099"/>
    <property type="gene ID" value="NEQ246"/>
</dbReference>
<sequence length="216" mass="24875">MRRALESVNYLILLALSLFIALFVAKNTIFQSIKAISLASEETTISAIKNLKCSVNPIDVKELAKEFVNKELNKLKFLDLELDDYTLSDIKLACLKKYGSLECNILEKYIEYDCYKAFLYYMANFGNLNSALACFYIIYGPQYKNQIACCTPSMEKPEIYKKLEECSLIDSSFTYCGKKEVKSIIAYNKTFLIEYRENCEIAKNLDNYLLAVWLSK</sequence>
<dbReference type="Proteomes" id="UP000000578">
    <property type="component" value="Chromosome"/>
</dbReference>
<dbReference type="BioCyc" id="NEQU228908:GJB6-262-MONOMER"/>
<proteinExistence type="predicted"/>
<reference evidence="1 2" key="1">
    <citation type="journal article" date="2003" name="Proc. Natl. Acad. Sci. U.S.A.">
        <title>The genome of Nanoarchaeum equitans: insights into early archaeal evolution and derived parasitism.</title>
        <authorList>
            <person name="Waters E."/>
            <person name="Hohn M.J."/>
            <person name="Ahel I."/>
            <person name="Graham D.E."/>
            <person name="Adams M.D."/>
            <person name="Barnstead M."/>
            <person name="Beeson K.Y."/>
            <person name="Bibbs L."/>
            <person name="Bolanos R."/>
            <person name="Keller M."/>
            <person name="Kretz K."/>
            <person name="Lin X."/>
            <person name="Mathur E."/>
            <person name="Ni J."/>
            <person name="Podar M."/>
            <person name="Richardson T."/>
            <person name="Sutton G.G."/>
            <person name="Simon M."/>
            <person name="Soll D."/>
            <person name="Stetter K.O."/>
            <person name="Short J.M."/>
            <person name="Noordewier M."/>
        </authorList>
    </citation>
    <scope>NUCLEOTIDE SEQUENCE [LARGE SCALE GENOMIC DNA]</scope>
    <source>
        <strain evidence="1 2">Kin4-M</strain>
    </source>
</reference>
<dbReference type="STRING" id="228908.NEQ246"/>
<dbReference type="AlphaFoldDB" id="Q74NF8"/>
<organism evidence="1 2">
    <name type="scientific">Nanoarchaeum equitans (strain Kin4-M)</name>
    <dbReference type="NCBI Taxonomy" id="228908"/>
    <lineage>
        <taxon>Archaea</taxon>
        <taxon>Nanobdellota</taxon>
        <taxon>Candidatus Nanoarchaeia</taxon>
        <taxon>Nanoarchaeales</taxon>
        <taxon>Nanoarchaeaceae</taxon>
        <taxon>Nanoarchaeum</taxon>
    </lineage>
</organism>
<protein>
    <submittedName>
        <fullName evidence="1">NEQ246</fullName>
    </submittedName>
</protein>
<keyword evidence="2" id="KW-1185">Reference proteome</keyword>
<dbReference type="KEGG" id="neq:NEQ246"/>
<evidence type="ECO:0000313" key="2">
    <source>
        <dbReference type="Proteomes" id="UP000000578"/>
    </source>
</evidence>
<evidence type="ECO:0000313" key="1">
    <source>
        <dbReference type="EMBL" id="AAR39099.1"/>
    </source>
</evidence>
<accession>Q74NF8</accession>
<dbReference type="EMBL" id="AE017199">
    <property type="protein sequence ID" value="AAR39099.1"/>
    <property type="molecule type" value="Genomic_DNA"/>
</dbReference>
<dbReference type="HOGENOM" id="CLU_1275352_0_0_2"/>
<gene>
    <name evidence="1" type="ordered locus">NEQ246</name>
</gene>